<organism evidence="2 3">
    <name type="scientific">Prorocentrum cordatum</name>
    <dbReference type="NCBI Taxonomy" id="2364126"/>
    <lineage>
        <taxon>Eukaryota</taxon>
        <taxon>Sar</taxon>
        <taxon>Alveolata</taxon>
        <taxon>Dinophyceae</taxon>
        <taxon>Prorocentrales</taxon>
        <taxon>Prorocentraceae</taxon>
        <taxon>Prorocentrum</taxon>
    </lineage>
</organism>
<dbReference type="EMBL" id="CAUYUJ010020696">
    <property type="protein sequence ID" value="CAK0899932.1"/>
    <property type="molecule type" value="Genomic_DNA"/>
</dbReference>
<name>A0ABN9XJT4_9DINO</name>
<sequence length="765" mass="84121">MADAAAPGQSAEAGTPAQSPEEEASARGMDIFGEEALDWSSSGLPPNFVCVKCDEECPIKDLSASGARKTATKLPNNPVELICNNTYKGLAKRWKKEKQLKPWYDNLSPDESIEFYRKHKRIAQKAGGSQRGQKRNFQVDVVQQERNVTGTEKRRRVLWRPFSVWKKDELKQHPDLGDRDLLTNWRKALLTADITKKFGEEWHIGEYIGIVDDDVQGSFTEVGVRSATMAENSDELAEAMAMASRVHQRATQERSANGPAAVLASSSEGPAIDPQYISNIMEDDSRLDSSEAGIQAVTERFAAQERAQKELEALHMEELVEAEKYDAPTDEGSSAQHADLNVYDLENEHRKWAAKLDTAADGASPECESMVTHVKDVMFKGIDMPSDFKLAVDAANAASKDMDDARMVVLKKLSDHLEEVSEKVRSKSLSINIADAKVAFATMCKDFLGPQGQVALLRKRLTTIRQLVQKHHQGAMKASKAEKARAKMNVSAEVVKQDGVGTAMSYMYNTAWVSNARKDHGLLDATLKFRDSEGGCVKYTASEQTIQKIDENKGFQGFITWFADLAQKSSKPSTAAVISNPSVTKFLRNTLKDTTPMKLDLFQRPVFHDKEYNDMMAALFDLSHWSHCEGYLNVAPAAYGLAEVRVVLSGLLVIIGVKFNAADPISAKIAEISNLSGSELAGKAVEAGNFFCVCKPGDIVCLPAGYILSVSSPERSTGLKWALPPKSDSEKDQVRAVSSALLDAFPALRGTHYGLWQKYLQSAPA</sequence>
<evidence type="ECO:0000313" key="3">
    <source>
        <dbReference type="Proteomes" id="UP001189429"/>
    </source>
</evidence>
<protein>
    <recommendedName>
        <fullName evidence="4">JmjC domain-containing protein</fullName>
    </recommendedName>
</protein>
<dbReference type="Proteomes" id="UP001189429">
    <property type="component" value="Unassembled WGS sequence"/>
</dbReference>
<keyword evidence="3" id="KW-1185">Reference proteome</keyword>
<reference evidence="2" key="1">
    <citation type="submission" date="2023-10" db="EMBL/GenBank/DDBJ databases">
        <authorList>
            <person name="Chen Y."/>
            <person name="Shah S."/>
            <person name="Dougan E. K."/>
            <person name="Thang M."/>
            <person name="Chan C."/>
        </authorList>
    </citation>
    <scope>NUCLEOTIDE SEQUENCE [LARGE SCALE GENOMIC DNA]</scope>
</reference>
<comment type="caution">
    <text evidence="2">The sequence shown here is derived from an EMBL/GenBank/DDBJ whole genome shotgun (WGS) entry which is preliminary data.</text>
</comment>
<evidence type="ECO:0008006" key="4">
    <source>
        <dbReference type="Google" id="ProtNLM"/>
    </source>
</evidence>
<proteinExistence type="predicted"/>
<feature type="region of interest" description="Disordered" evidence="1">
    <location>
        <begin position="1"/>
        <end position="32"/>
    </location>
</feature>
<evidence type="ECO:0000256" key="1">
    <source>
        <dbReference type="SAM" id="MobiDB-lite"/>
    </source>
</evidence>
<accession>A0ABN9XJT4</accession>
<evidence type="ECO:0000313" key="2">
    <source>
        <dbReference type="EMBL" id="CAK0899932.1"/>
    </source>
</evidence>
<gene>
    <name evidence="2" type="ORF">PCOR1329_LOCUS77350</name>
</gene>